<proteinExistence type="predicted"/>
<gene>
    <name evidence="2" type="ORF">CCMP2556_LOCUS5166</name>
</gene>
<reference evidence="2 3" key="1">
    <citation type="submission" date="2024-02" db="EMBL/GenBank/DDBJ databases">
        <authorList>
            <person name="Chen Y."/>
            <person name="Shah S."/>
            <person name="Dougan E. K."/>
            <person name="Thang M."/>
            <person name="Chan C."/>
        </authorList>
    </citation>
    <scope>NUCLEOTIDE SEQUENCE [LARGE SCALE GENOMIC DNA]</scope>
</reference>
<evidence type="ECO:0000256" key="1">
    <source>
        <dbReference type="SAM" id="MobiDB-lite"/>
    </source>
</evidence>
<accession>A0ABP0I6K7</accession>
<comment type="caution">
    <text evidence="2">The sequence shown here is derived from an EMBL/GenBank/DDBJ whole genome shotgun (WGS) entry which is preliminary data.</text>
</comment>
<evidence type="ECO:0000313" key="2">
    <source>
        <dbReference type="EMBL" id="CAK8998219.1"/>
    </source>
</evidence>
<dbReference type="EMBL" id="CAXAMN010002191">
    <property type="protein sequence ID" value="CAK8998219.1"/>
    <property type="molecule type" value="Genomic_DNA"/>
</dbReference>
<organism evidence="2 3">
    <name type="scientific">Durusdinium trenchii</name>
    <dbReference type="NCBI Taxonomy" id="1381693"/>
    <lineage>
        <taxon>Eukaryota</taxon>
        <taxon>Sar</taxon>
        <taxon>Alveolata</taxon>
        <taxon>Dinophyceae</taxon>
        <taxon>Suessiales</taxon>
        <taxon>Symbiodiniaceae</taxon>
        <taxon>Durusdinium</taxon>
    </lineage>
</organism>
<protein>
    <submittedName>
        <fullName evidence="2">Uncharacterized protein</fullName>
    </submittedName>
</protein>
<evidence type="ECO:0000313" key="3">
    <source>
        <dbReference type="Proteomes" id="UP001642484"/>
    </source>
</evidence>
<name>A0ABP0I6K7_9DINO</name>
<keyword evidence="3" id="KW-1185">Reference proteome</keyword>
<sequence>MITDEEGKSLYMVSRGTNQFLQNRELFSFGPGEWRDGPEGQEVMDDAEGRWLSFCVKKFDLMILERKSIPQHLSGLECLETPASFVSVLNDLEDAGEVKIEVSHHTISQDAEWKNAKPLVFVADEVQVPRKPVAKEEKVPKKTKKPKKTPGITTKNFGSHLQIAKVKNSQILALAWRCRLDSSNDQGVKVITPVRPVMCLTQCMDLGETSVRMM</sequence>
<dbReference type="Proteomes" id="UP001642484">
    <property type="component" value="Unassembled WGS sequence"/>
</dbReference>
<feature type="region of interest" description="Disordered" evidence="1">
    <location>
        <begin position="133"/>
        <end position="154"/>
    </location>
</feature>